<keyword evidence="2" id="KW-1185">Reference proteome</keyword>
<gene>
    <name evidence="1" type="ORF">L2E82_17502</name>
</gene>
<evidence type="ECO:0000313" key="2">
    <source>
        <dbReference type="Proteomes" id="UP001055811"/>
    </source>
</evidence>
<protein>
    <submittedName>
        <fullName evidence="1">Uncharacterized protein</fullName>
    </submittedName>
</protein>
<organism evidence="1 2">
    <name type="scientific">Cichorium intybus</name>
    <name type="common">Chicory</name>
    <dbReference type="NCBI Taxonomy" id="13427"/>
    <lineage>
        <taxon>Eukaryota</taxon>
        <taxon>Viridiplantae</taxon>
        <taxon>Streptophyta</taxon>
        <taxon>Embryophyta</taxon>
        <taxon>Tracheophyta</taxon>
        <taxon>Spermatophyta</taxon>
        <taxon>Magnoliopsida</taxon>
        <taxon>eudicotyledons</taxon>
        <taxon>Gunneridae</taxon>
        <taxon>Pentapetalae</taxon>
        <taxon>asterids</taxon>
        <taxon>campanulids</taxon>
        <taxon>Asterales</taxon>
        <taxon>Asteraceae</taxon>
        <taxon>Cichorioideae</taxon>
        <taxon>Cichorieae</taxon>
        <taxon>Cichoriinae</taxon>
        <taxon>Cichorium</taxon>
    </lineage>
</organism>
<reference evidence="1 2" key="2">
    <citation type="journal article" date="2022" name="Mol. Ecol. Resour.">
        <title>The genomes of chicory, endive, great burdock and yacon provide insights into Asteraceae paleo-polyploidization history and plant inulin production.</title>
        <authorList>
            <person name="Fan W."/>
            <person name="Wang S."/>
            <person name="Wang H."/>
            <person name="Wang A."/>
            <person name="Jiang F."/>
            <person name="Liu H."/>
            <person name="Zhao H."/>
            <person name="Xu D."/>
            <person name="Zhang Y."/>
        </authorList>
    </citation>
    <scope>NUCLEOTIDE SEQUENCE [LARGE SCALE GENOMIC DNA]</scope>
    <source>
        <strain evidence="2">cv. Punajuju</strain>
        <tissue evidence="1">Leaves</tissue>
    </source>
</reference>
<dbReference type="EMBL" id="CM042011">
    <property type="protein sequence ID" value="KAI3767403.1"/>
    <property type="molecule type" value="Genomic_DNA"/>
</dbReference>
<evidence type="ECO:0000313" key="1">
    <source>
        <dbReference type="EMBL" id="KAI3767403.1"/>
    </source>
</evidence>
<proteinExistence type="predicted"/>
<sequence>MKPQKFIIEVEQPIEKKDGYLYYAVLEAKRQVAVLESYLEQRGVTLPDGYSTIDPNYFPPEVIAYEQWAELKPEKRAYLAGLRVFYVPIRKKCKNLFNKILVSFSARLQCGIAPLKPQVLYAPRDYKSEGNAGLVFFELTVRSSTEVLFQLQDTAKVQKIKLSSTMSMPLSP</sequence>
<dbReference type="Proteomes" id="UP001055811">
    <property type="component" value="Linkage Group LG03"/>
</dbReference>
<accession>A0ACB9F9C3</accession>
<comment type="caution">
    <text evidence="1">The sequence shown here is derived from an EMBL/GenBank/DDBJ whole genome shotgun (WGS) entry which is preliminary data.</text>
</comment>
<name>A0ACB9F9C3_CICIN</name>
<reference evidence="2" key="1">
    <citation type="journal article" date="2022" name="Mol. Ecol. Resour.">
        <title>The genomes of chicory, endive, great burdock and yacon provide insights into Asteraceae palaeo-polyploidization history and plant inulin production.</title>
        <authorList>
            <person name="Fan W."/>
            <person name="Wang S."/>
            <person name="Wang H."/>
            <person name="Wang A."/>
            <person name="Jiang F."/>
            <person name="Liu H."/>
            <person name="Zhao H."/>
            <person name="Xu D."/>
            <person name="Zhang Y."/>
        </authorList>
    </citation>
    <scope>NUCLEOTIDE SEQUENCE [LARGE SCALE GENOMIC DNA]</scope>
    <source>
        <strain evidence="2">cv. Punajuju</strain>
    </source>
</reference>